<evidence type="ECO:0000256" key="1">
    <source>
        <dbReference type="SAM" id="Phobius"/>
    </source>
</evidence>
<dbReference type="eggNOG" id="ENOG502RC6C">
    <property type="taxonomic scope" value="Eukaryota"/>
</dbReference>
<dbReference type="KEGG" id="hir:HETIRDRAFT_391344"/>
<feature type="transmembrane region" description="Helical" evidence="1">
    <location>
        <begin position="21"/>
        <end position="38"/>
    </location>
</feature>
<dbReference type="GeneID" id="20672475"/>
<keyword evidence="1" id="KW-1133">Transmembrane helix</keyword>
<dbReference type="HOGENOM" id="CLU_018688_2_1_1"/>
<keyword evidence="4" id="KW-1185">Reference proteome</keyword>
<dbReference type="InParanoid" id="W4JNN8"/>
<keyword evidence="1" id="KW-0812">Transmembrane</keyword>
<accession>W4JNN8</accession>
<keyword evidence="1" id="KW-0472">Membrane</keyword>
<evidence type="ECO:0000259" key="2">
    <source>
        <dbReference type="Pfam" id="PF20153"/>
    </source>
</evidence>
<dbReference type="AlphaFoldDB" id="W4JNN8"/>
<feature type="domain" description="DUF6535" evidence="2">
    <location>
        <begin position="1"/>
        <end position="116"/>
    </location>
</feature>
<evidence type="ECO:0000313" key="3">
    <source>
        <dbReference type="EMBL" id="ETW74680.1"/>
    </source>
</evidence>
<proteinExistence type="predicted"/>
<dbReference type="EMBL" id="KI925467">
    <property type="protein sequence ID" value="ETW74680.1"/>
    <property type="molecule type" value="Genomic_DNA"/>
</dbReference>
<feature type="transmembrane region" description="Helical" evidence="1">
    <location>
        <begin position="88"/>
        <end position="107"/>
    </location>
</feature>
<dbReference type="OrthoDB" id="3219854at2759"/>
<gene>
    <name evidence="3" type="ORF">HETIRDRAFT_391344</name>
</gene>
<name>W4JNN8_HETIT</name>
<feature type="non-terminal residue" evidence="3">
    <location>
        <position position="116"/>
    </location>
</feature>
<dbReference type="InterPro" id="IPR045338">
    <property type="entry name" value="DUF6535"/>
</dbReference>
<evidence type="ECO:0000313" key="4">
    <source>
        <dbReference type="Proteomes" id="UP000030671"/>
    </source>
</evidence>
<sequence>MKEAESHDKALIETWKDDMEGVIIFAGLYSASLTAFLVESYQQLQPNSADQSAVLLQQTVSLLAQISQQLAPNGSSFVPTSSSIRVNIFWFMSLVFSLTAALAATIVQQWVRDYMQ</sequence>
<dbReference type="Proteomes" id="UP000030671">
    <property type="component" value="Unassembled WGS sequence"/>
</dbReference>
<dbReference type="RefSeq" id="XP_009553174.1">
    <property type="nucleotide sequence ID" value="XM_009554879.1"/>
</dbReference>
<protein>
    <recommendedName>
        <fullName evidence="2">DUF6535 domain-containing protein</fullName>
    </recommendedName>
</protein>
<organism evidence="3 4">
    <name type="scientific">Heterobasidion irregulare (strain TC 32-1)</name>
    <dbReference type="NCBI Taxonomy" id="747525"/>
    <lineage>
        <taxon>Eukaryota</taxon>
        <taxon>Fungi</taxon>
        <taxon>Dikarya</taxon>
        <taxon>Basidiomycota</taxon>
        <taxon>Agaricomycotina</taxon>
        <taxon>Agaricomycetes</taxon>
        <taxon>Russulales</taxon>
        <taxon>Bondarzewiaceae</taxon>
        <taxon>Heterobasidion</taxon>
        <taxon>Heterobasidion annosum species complex</taxon>
    </lineage>
</organism>
<dbReference type="STRING" id="747525.W4JNN8"/>
<reference evidence="3 4" key="1">
    <citation type="journal article" date="2012" name="New Phytol.">
        <title>Insight into trade-off between wood decay and parasitism from the genome of a fungal forest pathogen.</title>
        <authorList>
            <person name="Olson A."/>
            <person name="Aerts A."/>
            <person name="Asiegbu F."/>
            <person name="Belbahri L."/>
            <person name="Bouzid O."/>
            <person name="Broberg A."/>
            <person name="Canback B."/>
            <person name="Coutinho P.M."/>
            <person name="Cullen D."/>
            <person name="Dalman K."/>
            <person name="Deflorio G."/>
            <person name="van Diepen L.T."/>
            <person name="Dunand C."/>
            <person name="Duplessis S."/>
            <person name="Durling M."/>
            <person name="Gonthier P."/>
            <person name="Grimwood J."/>
            <person name="Fossdal C.G."/>
            <person name="Hansson D."/>
            <person name="Henrissat B."/>
            <person name="Hietala A."/>
            <person name="Himmelstrand K."/>
            <person name="Hoffmeister D."/>
            <person name="Hogberg N."/>
            <person name="James T.Y."/>
            <person name="Karlsson M."/>
            <person name="Kohler A."/>
            <person name="Kues U."/>
            <person name="Lee Y.H."/>
            <person name="Lin Y.C."/>
            <person name="Lind M."/>
            <person name="Lindquist E."/>
            <person name="Lombard V."/>
            <person name="Lucas S."/>
            <person name="Lunden K."/>
            <person name="Morin E."/>
            <person name="Murat C."/>
            <person name="Park J."/>
            <person name="Raffaello T."/>
            <person name="Rouze P."/>
            <person name="Salamov A."/>
            <person name="Schmutz J."/>
            <person name="Solheim H."/>
            <person name="Stahlberg J."/>
            <person name="Velez H."/>
            <person name="de Vries R.P."/>
            <person name="Wiebenga A."/>
            <person name="Woodward S."/>
            <person name="Yakovlev I."/>
            <person name="Garbelotto M."/>
            <person name="Martin F."/>
            <person name="Grigoriev I.V."/>
            <person name="Stenlid J."/>
        </authorList>
    </citation>
    <scope>NUCLEOTIDE SEQUENCE [LARGE SCALE GENOMIC DNA]</scope>
    <source>
        <strain evidence="3 4">TC 32-1</strain>
    </source>
</reference>
<dbReference type="Pfam" id="PF20153">
    <property type="entry name" value="DUF6535"/>
    <property type="match status" value="1"/>
</dbReference>